<reference evidence="2 3" key="1">
    <citation type="submission" date="2019-12" db="EMBL/GenBank/DDBJ databases">
        <title>Nitratireductor arenosus sp. nov., Isolated from sea sand, Jeju island, South Korea.</title>
        <authorList>
            <person name="Kim W."/>
        </authorList>
    </citation>
    <scope>NUCLEOTIDE SEQUENCE [LARGE SCALE GENOMIC DNA]</scope>
    <source>
        <strain evidence="2 3">CAU 1489</strain>
    </source>
</reference>
<keyword evidence="3" id="KW-1185">Reference proteome</keyword>
<comment type="caution">
    <text evidence="2">The sequence shown here is derived from an EMBL/GenBank/DDBJ whole genome shotgun (WGS) entry which is preliminary data.</text>
</comment>
<proteinExistence type="predicted"/>
<feature type="compositionally biased region" description="Low complexity" evidence="1">
    <location>
        <begin position="14"/>
        <end position="30"/>
    </location>
</feature>
<accession>A0A844QK94</accession>
<gene>
    <name evidence="2" type="ORF">GN330_14065</name>
</gene>
<name>A0A844QK94_9HYPH</name>
<dbReference type="Gene3D" id="3.40.50.300">
    <property type="entry name" value="P-loop containing nucleotide triphosphate hydrolases"/>
    <property type="match status" value="1"/>
</dbReference>
<dbReference type="InterPro" id="IPR027417">
    <property type="entry name" value="P-loop_NTPase"/>
</dbReference>
<feature type="region of interest" description="Disordered" evidence="1">
    <location>
        <begin position="277"/>
        <end position="301"/>
    </location>
</feature>
<feature type="region of interest" description="Disordered" evidence="1">
    <location>
        <begin position="1"/>
        <end position="34"/>
    </location>
</feature>
<sequence>MSAAATPRRPRVRPLPATTARTPTASPTSALRPNRRRLSAYDRREDGISRRRFVLIAIEGIDGAGKTHISRKLARALAERGRRAVYVDKKDISFGDGFADGRLALIKEALWPIRGEPGQDLLGTRFYLHLLAAWFAATGRYFEHQAARNTDTLHVTDGSYYRVIAKAHLRSGMEIEHLRGFFTEAAEPDLVVLLDLEPRAAWARRSAFKETEIGRWDGFTGDPQEAFCAYQQQVRRVLRALCEKQNWVLIDQSVMHNDAEIVDHIMTQVERERVALKSEPEAQRHQTAGAHDATNGRFGTC</sequence>
<evidence type="ECO:0008006" key="4">
    <source>
        <dbReference type="Google" id="ProtNLM"/>
    </source>
</evidence>
<dbReference type="SUPFAM" id="SSF52540">
    <property type="entry name" value="P-loop containing nucleoside triphosphate hydrolases"/>
    <property type="match status" value="1"/>
</dbReference>
<protein>
    <recommendedName>
        <fullName evidence="4">Thymidylate kinase</fullName>
    </recommendedName>
</protein>
<organism evidence="2 3">
    <name type="scientific">Nitratireductor arenosus</name>
    <dbReference type="NCBI Taxonomy" id="2682096"/>
    <lineage>
        <taxon>Bacteria</taxon>
        <taxon>Pseudomonadati</taxon>
        <taxon>Pseudomonadota</taxon>
        <taxon>Alphaproteobacteria</taxon>
        <taxon>Hyphomicrobiales</taxon>
        <taxon>Phyllobacteriaceae</taxon>
        <taxon>Nitratireductor</taxon>
    </lineage>
</organism>
<evidence type="ECO:0000313" key="3">
    <source>
        <dbReference type="Proteomes" id="UP000463224"/>
    </source>
</evidence>
<evidence type="ECO:0000256" key="1">
    <source>
        <dbReference type="SAM" id="MobiDB-lite"/>
    </source>
</evidence>
<evidence type="ECO:0000313" key="2">
    <source>
        <dbReference type="EMBL" id="MVA98370.1"/>
    </source>
</evidence>
<dbReference type="AlphaFoldDB" id="A0A844QK94"/>
<dbReference type="EMBL" id="WPHG01000003">
    <property type="protein sequence ID" value="MVA98370.1"/>
    <property type="molecule type" value="Genomic_DNA"/>
</dbReference>
<dbReference type="Proteomes" id="UP000463224">
    <property type="component" value="Unassembled WGS sequence"/>
</dbReference>